<dbReference type="AlphaFoldDB" id="A0A1G8V829"/>
<dbReference type="GO" id="GO:0046872">
    <property type="term" value="F:metal ion binding"/>
    <property type="evidence" value="ECO:0007669"/>
    <property type="project" value="UniProtKB-KW"/>
</dbReference>
<evidence type="ECO:0000256" key="6">
    <source>
        <dbReference type="ARBA" id="ARBA00012947"/>
    </source>
</evidence>
<dbReference type="CDD" id="cd16841">
    <property type="entry name" value="RraA_family"/>
    <property type="match status" value="1"/>
</dbReference>
<evidence type="ECO:0000256" key="2">
    <source>
        <dbReference type="ARBA" id="ARBA00001968"/>
    </source>
</evidence>
<dbReference type="InterPro" id="IPR036704">
    <property type="entry name" value="RraA/RraA-like_sf"/>
</dbReference>
<dbReference type="Pfam" id="PF03737">
    <property type="entry name" value="RraA-like"/>
    <property type="match status" value="1"/>
</dbReference>
<evidence type="ECO:0000256" key="10">
    <source>
        <dbReference type="ARBA" id="ARBA00030169"/>
    </source>
</evidence>
<dbReference type="EC" id="4.1.3.17" evidence="5"/>
<dbReference type="Proteomes" id="UP000182130">
    <property type="component" value="Unassembled WGS sequence"/>
</dbReference>
<comment type="cofactor">
    <cofactor evidence="2">
        <name>a divalent metal cation</name>
        <dbReference type="ChEBI" id="CHEBI:60240"/>
    </cofactor>
</comment>
<dbReference type="RefSeq" id="WP_074590351.1">
    <property type="nucleotide sequence ID" value="NZ_FNEI01000013.1"/>
</dbReference>
<evidence type="ECO:0000256" key="4">
    <source>
        <dbReference type="ARBA" id="ARBA00011233"/>
    </source>
</evidence>
<dbReference type="PANTHER" id="PTHR33254">
    <property type="entry name" value="4-HYDROXY-4-METHYL-2-OXOGLUTARATE ALDOLASE 3-RELATED"/>
    <property type="match status" value="1"/>
</dbReference>
<dbReference type="GO" id="GO:0008948">
    <property type="term" value="F:oxaloacetate decarboxylase activity"/>
    <property type="evidence" value="ECO:0007669"/>
    <property type="project" value="UniProtKB-EC"/>
</dbReference>
<proteinExistence type="inferred from homology"/>
<evidence type="ECO:0000256" key="11">
    <source>
        <dbReference type="ARBA" id="ARBA00032305"/>
    </source>
</evidence>
<evidence type="ECO:0000313" key="15">
    <source>
        <dbReference type="Proteomes" id="UP000182130"/>
    </source>
</evidence>
<keyword evidence="13" id="KW-0460">Magnesium</keyword>
<dbReference type="InterPro" id="IPR005493">
    <property type="entry name" value="RraA/RraA-like"/>
</dbReference>
<evidence type="ECO:0000256" key="1">
    <source>
        <dbReference type="ARBA" id="ARBA00001342"/>
    </source>
</evidence>
<comment type="subunit">
    <text evidence="4">Homotrimer.</text>
</comment>
<evidence type="ECO:0000256" key="9">
    <source>
        <dbReference type="ARBA" id="ARBA00029596"/>
    </source>
</evidence>
<dbReference type="SUPFAM" id="SSF89562">
    <property type="entry name" value="RraA-like"/>
    <property type="match status" value="1"/>
</dbReference>
<accession>A0A1G8V829</accession>
<keyword evidence="15" id="KW-1185">Reference proteome</keyword>
<reference evidence="15" key="1">
    <citation type="submission" date="2016-10" db="EMBL/GenBank/DDBJ databases">
        <authorList>
            <person name="Varghese N."/>
            <person name="Submissions S."/>
        </authorList>
    </citation>
    <scope>NUCLEOTIDE SEQUENCE [LARGE SCALE GENOMIC DNA]</scope>
    <source>
        <strain evidence="15">CGMCC 1.10783</strain>
    </source>
</reference>
<gene>
    <name evidence="14" type="ORF">SAMN05216555_11381</name>
</gene>
<comment type="cofactor">
    <cofactor evidence="13">
        <name>Mg(2+)</name>
        <dbReference type="ChEBI" id="CHEBI:18420"/>
    </cofactor>
</comment>
<name>A0A1G8V829_9MICC</name>
<evidence type="ECO:0000256" key="8">
    <source>
        <dbReference type="ARBA" id="ARBA00025046"/>
    </source>
</evidence>
<dbReference type="EC" id="4.1.1.112" evidence="6"/>
<evidence type="ECO:0000256" key="7">
    <source>
        <dbReference type="ARBA" id="ARBA00016549"/>
    </source>
</evidence>
<organism evidence="14 15">
    <name type="scientific">Arthrobacter cupressi</name>
    <dbReference type="NCBI Taxonomy" id="1045773"/>
    <lineage>
        <taxon>Bacteria</taxon>
        <taxon>Bacillati</taxon>
        <taxon>Actinomycetota</taxon>
        <taxon>Actinomycetes</taxon>
        <taxon>Micrococcales</taxon>
        <taxon>Micrococcaceae</taxon>
        <taxon>Arthrobacter</taxon>
    </lineage>
</organism>
<dbReference type="GO" id="GO:0047443">
    <property type="term" value="F:4-hydroxy-4-methyl-2-oxoglutarate aldolase activity"/>
    <property type="evidence" value="ECO:0007669"/>
    <property type="project" value="UniProtKB-EC"/>
</dbReference>
<evidence type="ECO:0000256" key="3">
    <source>
        <dbReference type="ARBA" id="ARBA00008621"/>
    </source>
</evidence>
<comment type="catalytic activity">
    <reaction evidence="12">
        <text>oxaloacetate + H(+) = pyruvate + CO2</text>
        <dbReference type="Rhea" id="RHEA:15641"/>
        <dbReference type="ChEBI" id="CHEBI:15361"/>
        <dbReference type="ChEBI" id="CHEBI:15378"/>
        <dbReference type="ChEBI" id="CHEBI:16452"/>
        <dbReference type="ChEBI" id="CHEBI:16526"/>
        <dbReference type="EC" id="4.1.1.112"/>
    </reaction>
</comment>
<comment type="catalytic activity">
    <reaction evidence="1">
        <text>4-hydroxy-4-methyl-2-oxoglutarate = 2 pyruvate</text>
        <dbReference type="Rhea" id="RHEA:22748"/>
        <dbReference type="ChEBI" id="CHEBI:15361"/>
        <dbReference type="ChEBI" id="CHEBI:58276"/>
        <dbReference type="EC" id="4.1.3.17"/>
    </reaction>
</comment>
<sequence>MTAEFLDRLSRISVPTLGHFLEDGFLPPVIRRLAGRGTVAGRARTVRIAGQDALAVNRAILGLQPGDFLVVDMSGDHGHAPLGAVTAAAIGAQGAVGVVVDGSVTDLADLKASGLSVHARGTSCLTTKRHGTTGSTSGVELEIAGVRIAYGDLVVADDNGVAVLPPEVLSGVLPLAEASDAAEPDLLARIRSGEALDGLLAT</sequence>
<evidence type="ECO:0000256" key="12">
    <source>
        <dbReference type="ARBA" id="ARBA00047973"/>
    </source>
</evidence>
<dbReference type="PANTHER" id="PTHR33254:SF4">
    <property type="entry name" value="4-HYDROXY-4-METHYL-2-OXOGLUTARATE ALDOLASE 3-RELATED"/>
    <property type="match status" value="1"/>
</dbReference>
<dbReference type="EMBL" id="FNEI01000013">
    <property type="protein sequence ID" value="SDJ62231.1"/>
    <property type="molecule type" value="Genomic_DNA"/>
</dbReference>
<comment type="function">
    <text evidence="8">Catalyzes the aldol cleavage of 4-hydroxy-4-methyl-2-oxoglutarate (HMG) into 2 molecules of pyruvate. Also contains a secondary oxaloacetate (OAA) decarboxylase activity due to the common pyruvate enolate transition state formed following C-C bond cleavage in the retro-aldol and decarboxylation reactions.</text>
</comment>
<dbReference type="Gene3D" id="3.50.30.40">
    <property type="entry name" value="Ribonuclease E inhibitor RraA/RraA-like"/>
    <property type="match status" value="1"/>
</dbReference>
<dbReference type="STRING" id="1045773.SAMN05216555_11381"/>
<evidence type="ECO:0000256" key="5">
    <source>
        <dbReference type="ARBA" id="ARBA00012213"/>
    </source>
</evidence>
<feature type="binding site" evidence="13">
    <location>
        <position position="106"/>
    </location>
    <ligand>
        <name>Mg(2+)</name>
        <dbReference type="ChEBI" id="CHEBI:18420"/>
    </ligand>
</feature>
<evidence type="ECO:0000313" key="14">
    <source>
        <dbReference type="EMBL" id="SDJ62231.1"/>
    </source>
</evidence>
<comment type="similarity">
    <text evidence="3">Belongs to the class II aldolase/RraA-like family.</text>
</comment>
<dbReference type="OrthoDB" id="943692at2"/>
<protein>
    <recommendedName>
        <fullName evidence="7">Putative 4-hydroxy-4-methyl-2-oxoglutarate aldolase</fullName>
        <ecNumber evidence="6">4.1.1.112</ecNumber>
        <ecNumber evidence="5">4.1.3.17</ecNumber>
    </recommendedName>
    <alternativeName>
        <fullName evidence="11">Oxaloacetate decarboxylase</fullName>
    </alternativeName>
    <alternativeName>
        <fullName evidence="9">Regulator of ribonuclease activity homolog</fullName>
    </alternativeName>
    <alternativeName>
        <fullName evidence="10">RraA-like protein</fullName>
    </alternativeName>
</protein>
<evidence type="ECO:0000256" key="13">
    <source>
        <dbReference type="PIRSR" id="PIRSR605493-1"/>
    </source>
</evidence>
<keyword evidence="13" id="KW-0479">Metal-binding</keyword>